<dbReference type="PANTHER" id="PTHR19338">
    <property type="entry name" value="TRANSLOCASE OF INNER MITOCHONDRIAL MEMBRANE 13 HOMOLOG"/>
    <property type="match status" value="1"/>
</dbReference>
<reference evidence="8" key="1">
    <citation type="submission" date="2020-06" db="EMBL/GenBank/DDBJ databases">
        <authorList>
            <person name="Li T."/>
            <person name="Hu X."/>
            <person name="Zhang T."/>
            <person name="Song X."/>
            <person name="Zhang H."/>
            <person name="Dai N."/>
            <person name="Sheng W."/>
            <person name="Hou X."/>
            <person name="Wei L."/>
        </authorList>
    </citation>
    <scope>NUCLEOTIDE SEQUENCE</scope>
    <source>
        <strain evidence="8">KEN1</strain>
        <tissue evidence="8">Leaf</tissue>
    </source>
</reference>
<reference evidence="8" key="2">
    <citation type="journal article" date="2024" name="Plant">
        <title>Genomic evolution and insights into agronomic trait innovations of Sesamum species.</title>
        <authorList>
            <person name="Miao H."/>
            <person name="Wang L."/>
            <person name="Qu L."/>
            <person name="Liu H."/>
            <person name="Sun Y."/>
            <person name="Le M."/>
            <person name="Wang Q."/>
            <person name="Wei S."/>
            <person name="Zheng Y."/>
            <person name="Lin W."/>
            <person name="Duan Y."/>
            <person name="Cao H."/>
            <person name="Xiong S."/>
            <person name="Wang X."/>
            <person name="Wei L."/>
            <person name="Li C."/>
            <person name="Ma Q."/>
            <person name="Ju M."/>
            <person name="Zhao R."/>
            <person name="Li G."/>
            <person name="Mu C."/>
            <person name="Tian Q."/>
            <person name="Mei H."/>
            <person name="Zhang T."/>
            <person name="Gao T."/>
            <person name="Zhang H."/>
        </authorList>
    </citation>
    <scope>NUCLEOTIDE SEQUENCE</scope>
    <source>
        <strain evidence="8">KEN1</strain>
    </source>
</reference>
<keyword evidence="6" id="KW-0067">ATP-binding</keyword>
<dbReference type="InterPro" id="IPR041118">
    <property type="entry name" value="Rx_N"/>
</dbReference>
<dbReference type="GO" id="GO:0005524">
    <property type="term" value="F:ATP binding"/>
    <property type="evidence" value="ECO:0007669"/>
    <property type="project" value="UniProtKB-KW"/>
</dbReference>
<dbReference type="InterPro" id="IPR038005">
    <property type="entry name" value="RX-like_CC"/>
</dbReference>
<feature type="domain" description="Disease resistance N-terminal" evidence="7">
    <location>
        <begin position="5"/>
        <end position="90"/>
    </location>
</feature>
<protein>
    <submittedName>
        <fullName evidence="8">Disease resistance protein RXW24L</fullName>
    </submittedName>
</protein>
<evidence type="ECO:0000256" key="5">
    <source>
        <dbReference type="ARBA" id="ARBA00022821"/>
    </source>
</evidence>
<keyword evidence="5" id="KW-0611">Plant defense</keyword>
<gene>
    <name evidence="8" type="ORF">Slati_4337100</name>
</gene>
<comment type="similarity">
    <text evidence="1">Belongs to the disease resistance NB-LRR family.</text>
</comment>
<keyword evidence="2" id="KW-0433">Leucine-rich repeat</keyword>
<evidence type="ECO:0000256" key="4">
    <source>
        <dbReference type="ARBA" id="ARBA00022741"/>
    </source>
</evidence>
<evidence type="ECO:0000256" key="6">
    <source>
        <dbReference type="ARBA" id="ARBA00022840"/>
    </source>
</evidence>
<organism evidence="8">
    <name type="scientific">Sesamum latifolium</name>
    <dbReference type="NCBI Taxonomy" id="2727402"/>
    <lineage>
        <taxon>Eukaryota</taxon>
        <taxon>Viridiplantae</taxon>
        <taxon>Streptophyta</taxon>
        <taxon>Embryophyta</taxon>
        <taxon>Tracheophyta</taxon>
        <taxon>Spermatophyta</taxon>
        <taxon>Magnoliopsida</taxon>
        <taxon>eudicotyledons</taxon>
        <taxon>Gunneridae</taxon>
        <taxon>Pentapetalae</taxon>
        <taxon>asterids</taxon>
        <taxon>lamiids</taxon>
        <taxon>Lamiales</taxon>
        <taxon>Pedaliaceae</taxon>
        <taxon>Sesamum</taxon>
    </lineage>
</organism>
<keyword evidence="3" id="KW-0677">Repeat</keyword>
<dbReference type="Gene3D" id="1.20.5.4130">
    <property type="match status" value="1"/>
</dbReference>
<sequence>MAESAICFLFEQLSIWLQEEQKMIGRLRDEAEFIRGEMGQMRAFLRVADAKEESDLQLKEWVRQVREIAYDTEDILEKYILQFAHHHARGFRGSLQKMYTTIKNLNARDEIASEIQAIRSRVQNASQS</sequence>
<dbReference type="Pfam" id="PF18052">
    <property type="entry name" value="Rx_N"/>
    <property type="match status" value="1"/>
</dbReference>
<name>A0AAW2SNK6_9LAMI</name>
<dbReference type="EMBL" id="JACGWN010000016">
    <property type="protein sequence ID" value="KAL0393709.1"/>
    <property type="molecule type" value="Genomic_DNA"/>
</dbReference>
<evidence type="ECO:0000259" key="7">
    <source>
        <dbReference type="Pfam" id="PF18052"/>
    </source>
</evidence>
<accession>A0AAW2SNK6</accession>
<proteinExistence type="inferred from homology"/>
<dbReference type="GO" id="GO:0006952">
    <property type="term" value="P:defense response"/>
    <property type="evidence" value="ECO:0007669"/>
    <property type="project" value="UniProtKB-KW"/>
</dbReference>
<evidence type="ECO:0000256" key="3">
    <source>
        <dbReference type="ARBA" id="ARBA00022737"/>
    </source>
</evidence>
<dbReference type="CDD" id="cd14798">
    <property type="entry name" value="RX-CC_like"/>
    <property type="match status" value="1"/>
</dbReference>
<dbReference type="PANTHER" id="PTHR19338:SF32">
    <property type="entry name" value="OS06G0287500 PROTEIN"/>
    <property type="match status" value="1"/>
</dbReference>
<dbReference type="AlphaFoldDB" id="A0AAW2SNK6"/>
<evidence type="ECO:0000256" key="2">
    <source>
        <dbReference type="ARBA" id="ARBA00022614"/>
    </source>
</evidence>
<comment type="caution">
    <text evidence="8">The sequence shown here is derived from an EMBL/GenBank/DDBJ whole genome shotgun (WGS) entry which is preliminary data.</text>
</comment>
<evidence type="ECO:0000256" key="1">
    <source>
        <dbReference type="ARBA" id="ARBA00008894"/>
    </source>
</evidence>
<evidence type="ECO:0000313" key="8">
    <source>
        <dbReference type="EMBL" id="KAL0393709.1"/>
    </source>
</evidence>
<keyword evidence="4" id="KW-0547">Nucleotide-binding</keyword>